<dbReference type="AlphaFoldDB" id="A0A4Z0R3A7"/>
<dbReference type="Proteomes" id="UP000298460">
    <property type="component" value="Unassembled WGS sequence"/>
</dbReference>
<dbReference type="PANTHER" id="PTHR34352:SF1">
    <property type="entry name" value="PROTEIN YHFA"/>
    <property type="match status" value="1"/>
</dbReference>
<organism evidence="2 3">
    <name type="scientific">Desulfosporosinus fructosivorans</name>
    <dbReference type="NCBI Taxonomy" id="2018669"/>
    <lineage>
        <taxon>Bacteria</taxon>
        <taxon>Bacillati</taxon>
        <taxon>Bacillota</taxon>
        <taxon>Clostridia</taxon>
        <taxon>Eubacteriales</taxon>
        <taxon>Desulfitobacteriaceae</taxon>
        <taxon>Desulfosporosinus</taxon>
    </lineage>
</organism>
<dbReference type="SUPFAM" id="SSF82784">
    <property type="entry name" value="OsmC-like"/>
    <property type="match status" value="1"/>
</dbReference>
<feature type="transmembrane region" description="Helical" evidence="1">
    <location>
        <begin position="45"/>
        <end position="64"/>
    </location>
</feature>
<dbReference type="InterPro" id="IPR036102">
    <property type="entry name" value="OsmC/Ohrsf"/>
</dbReference>
<keyword evidence="1" id="KW-1133">Transmembrane helix</keyword>
<gene>
    <name evidence="2" type="ORF">E4K67_12275</name>
</gene>
<protein>
    <submittedName>
        <fullName evidence="2">OsmC family peroxiredoxin</fullName>
    </submittedName>
</protein>
<keyword evidence="3" id="KW-1185">Reference proteome</keyword>
<dbReference type="InterPro" id="IPR015946">
    <property type="entry name" value="KH_dom-like_a/b"/>
</dbReference>
<dbReference type="InterPro" id="IPR003718">
    <property type="entry name" value="OsmC/Ohr_fam"/>
</dbReference>
<dbReference type="PANTHER" id="PTHR34352">
    <property type="entry name" value="PROTEIN YHFA"/>
    <property type="match status" value="1"/>
</dbReference>
<dbReference type="Pfam" id="PF02566">
    <property type="entry name" value="OsmC"/>
    <property type="match status" value="1"/>
</dbReference>
<dbReference type="Gene3D" id="3.30.300.20">
    <property type="match status" value="1"/>
</dbReference>
<dbReference type="OrthoDB" id="1551169at2"/>
<evidence type="ECO:0000256" key="1">
    <source>
        <dbReference type="SAM" id="Phobius"/>
    </source>
</evidence>
<sequence>MGNQLEVSVDLTNQKVQFTGVGRANPAIIIDCLPPLGDGQGYTPLELLLISLASCSGTTVLTLLRKMRKNISGLQVNAKGIRREQPPTSFQKITLEFVISSEDVQSSEVEKTIKLTEETYCPVWTMLKNNVEVIPEFRIVTQ</sequence>
<dbReference type="RefSeq" id="WP_135547117.1">
    <property type="nucleotide sequence ID" value="NZ_SPQQ01000004.1"/>
</dbReference>
<comment type="caution">
    <text evidence="2">The sequence shown here is derived from an EMBL/GenBank/DDBJ whole genome shotgun (WGS) entry which is preliminary data.</text>
</comment>
<name>A0A4Z0R3A7_9FIRM</name>
<accession>A0A4Z0R3A7</accession>
<evidence type="ECO:0000313" key="2">
    <source>
        <dbReference type="EMBL" id="TGE37522.1"/>
    </source>
</evidence>
<proteinExistence type="predicted"/>
<keyword evidence="1" id="KW-0812">Transmembrane</keyword>
<reference evidence="2 3" key="1">
    <citation type="submission" date="2019-03" db="EMBL/GenBank/DDBJ databases">
        <title>Draft Genome Sequence of Desulfosporosinus fructosivorans Strain 63.6F, Isolated from Marine Sediment in the Baltic Sea.</title>
        <authorList>
            <person name="Hausmann B."/>
            <person name="Vandieken V."/>
            <person name="Pjevac P."/>
            <person name="Schreck K."/>
            <person name="Herbold C.W."/>
            <person name="Loy A."/>
        </authorList>
    </citation>
    <scope>NUCLEOTIDE SEQUENCE [LARGE SCALE GENOMIC DNA]</scope>
    <source>
        <strain evidence="2 3">63.6F</strain>
    </source>
</reference>
<evidence type="ECO:0000313" key="3">
    <source>
        <dbReference type="Proteomes" id="UP000298460"/>
    </source>
</evidence>
<keyword evidence="1" id="KW-0472">Membrane</keyword>
<dbReference type="EMBL" id="SPQQ01000004">
    <property type="protein sequence ID" value="TGE37522.1"/>
    <property type="molecule type" value="Genomic_DNA"/>
</dbReference>